<dbReference type="InterPro" id="IPR029044">
    <property type="entry name" value="Nucleotide-diphossugar_trans"/>
</dbReference>
<evidence type="ECO:0000256" key="7">
    <source>
        <dbReference type="SAM" id="MobiDB-lite"/>
    </source>
</evidence>
<dbReference type="RefSeq" id="WP_308452847.1">
    <property type="nucleotide sequence ID" value="NZ_JAJEQR010000008.1"/>
</dbReference>
<keyword evidence="2" id="KW-0328">Glycosyltransferase</keyword>
<reference evidence="10" key="1">
    <citation type="submission" date="2021-10" db="EMBL/GenBank/DDBJ databases">
        <title>Anaerobic single-cell dispensing facilitates the cultivation of human gut bacteria.</title>
        <authorList>
            <person name="Afrizal A."/>
        </authorList>
    </citation>
    <scope>NUCLEOTIDE SEQUENCE</scope>
    <source>
        <strain evidence="10">CLA-AA-H215</strain>
    </source>
</reference>
<accession>A0AAE3JEU6</accession>
<comment type="caution">
    <text evidence="10">The sequence shown here is derived from an EMBL/GenBank/DDBJ whole genome shotgun (WGS) entry which is preliminary data.</text>
</comment>
<comment type="subcellular location">
    <subcellularLocation>
        <location evidence="1">Membrane</location>
        <topology evidence="1">Multi-pass membrane protein</topology>
    </subcellularLocation>
</comment>
<evidence type="ECO:0000313" key="11">
    <source>
        <dbReference type="Proteomes" id="UP001198182"/>
    </source>
</evidence>
<dbReference type="CDD" id="cd04187">
    <property type="entry name" value="DPM1_like_bac"/>
    <property type="match status" value="1"/>
</dbReference>
<keyword evidence="4 8" id="KW-0812">Transmembrane</keyword>
<evidence type="ECO:0000256" key="2">
    <source>
        <dbReference type="ARBA" id="ARBA00022676"/>
    </source>
</evidence>
<feature type="transmembrane region" description="Helical" evidence="8">
    <location>
        <begin position="260"/>
        <end position="284"/>
    </location>
</feature>
<organism evidence="10 11">
    <name type="scientific">Hominifimenecus microfluidus</name>
    <dbReference type="NCBI Taxonomy" id="2885348"/>
    <lineage>
        <taxon>Bacteria</taxon>
        <taxon>Bacillati</taxon>
        <taxon>Bacillota</taxon>
        <taxon>Clostridia</taxon>
        <taxon>Lachnospirales</taxon>
        <taxon>Lachnospiraceae</taxon>
        <taxon>Hominifimenecus</taxon>
    </lineage>
</organism>
<keyword evidence="6 8" id="KW-0472">Membrane</keyword>
<dbReference type="PANTHER" id="PTHR48090">
    <property type="entry name" value="UNDECAPRENYL-PHOSPHATE 4-DEOXY-4-FORMAMIDO-L-ARABINOSE TRANSFERASE-RELATED"/>
    <property type="match status" value="1"/>
</dbReference>
<feature type="transmembrane region" description="Helical" evidence="8">
    <location>
        <begin position="226"/>
        <end position="248"/>
    </location>
</feature>
<evidence type="ECO:0000256" key="1">
    <source>
        <dbReference type="ARBA" id="ARBA00004141"/>
    </source>
</evidence>
<evidence type="ECO:0000313" key="10">
    <source>
        <dbReference type="EMBL" id="MCC2230137.1"/>
    </source>
</evidence>
<feature type="compositionally biased region" description="Basic and acidic residues" evidence="7">
    <location>
        <begin position="322"/>
        <end position="355"/>
    </location>
</feature>
<dbReference type="Proteomes" id="UP001198182">
    <property type="component" value="Unassembled WGS sequence"/>
</dbReference>
<dbReference type="InterPro" id="IPR050256">
    <property type="entry name" value="Glycosyltransferase_2"/>
</dbReference>
<gene>
    <name evidence="10" type="ORF">LKD81_03860</name>
</gene>
<protein>
    <submittedName>
        <fullName evidence="10">Glycosyltransferase family 2 protein</fullName>
    </submittedName>
</protein>
<dbReference type="AlphaFoldDB" id="A0AAE3JEU6"/>
<dbReference type="Pfam" id="PF00535">
    <property type="entry name" value="Glycos_transf_2"/>
    <property type="match status" value="1"/>
</dbReference>
<keyword evidence="3" id="KW-0808">Transferase</keyword>
<evidence type="ECO:0000256" key="6">
    <source>
        <dbReference type="ARBA" id="ARBA00023136"/>
    </source>
</evidence>
<keyword evidence="11" id="KW-1185">Reference proteome</keyword>
<dbReference type="InterPro" id="IPR001173">
    <property type="entry name" value="Glyco_trans_2-like"/>
</dbReference>
<dbReference type="GO" id="GO:0005886">
    <property type="term" value="C:plasma membrane"/>
    <property type="evidence" value="ECO:0007669"/>
    <property type="project" value="TreeGrafter"/>
</dbReference>
<dbReference type="SUPFAM" id="SSF53448">
    <property type="entry name" value="Nucleotide-diphospho-sugar transferases"/>
    <property type="match status" value="1"/>
</dbReference>
<dbReference type="GO" id="GO:0016757">
    <property type="term" value="F:glycosyltransferase activity"/>
    <property type="evidence" value="ECO:0007669"/>
    <property type="project" value="UniProtKB-KW"/>
</dbReference>
<sequence length="355" mass="40272">MLSVIIPAYNEEKMIPKTAEVIAGLLEAEKIDYEILFINDGSRDHTWEKICEAGAANPKVKGFCFARNFGKEAAMFAGLEKAEGDCAVIIDCDLQHPPEKILEMYHLWEEGYDVIEGVKEDRGKESLLHRAFANLFYGIISRLTKLDMANASDFKLMDRKVIDVLKQMPERNVFFRALSSWVGFRSTKVSFRVQEREAGESKWSTRSLIKYAISNITSFSAAPMQIVTILGTLFFILAVILGIQSLVYKFTGRALEGFTTVIIIELLVGSISMVSMGIIGYYIAKMYEELKGRPRYIFATEINTRDAEQGTKRVRTNAGQKANHEKQDGIQQEKQEEDPDKYQAEEKEDRTKISK</sequence>
<feature type="region of interest" description="Disordered" evidence="7">
    <location>
        <begin position="309"/>
        <end position="355"/>
    </location>
</feature>
<evidence type="ECO:0000259" key="9">
    <source>
        <dbReference type="Pfam" id="PF00535"/>
    </source>
</evidence>
<evidence type="ECO:0000256" key="4">
    <source>
        <dbReference type="ARBA" id="ARBA00022692"/>
    </source>
</evidence>
<dbReference type="EMBL" id="JAJEQR010000008">
    <property type="protein sequence ID" value="MCC2230137.1"/>
    <property type="molecule type" value="Genomic_DNA"/>
</dbReference>
<evidence type="ECO:0000256" key="3">
    <source>
        <dbReference type="ARBA" id="ARBA00022679"/>
    </source>
</evidence>
<dbReference type="Gene3D" id="3.90.550.10">
    <property type="entry name" value="Spore Coat Polysaccharide Biosynthesis Protein SpsA, Chain A"/>
    <property type="match status" value="1"/>
</dbReference>
<feature type="domain" description="Glycosyltransferase 2-like" evidence="9">
    <location>
        <begin position="3"/>
        <end position="160"/>
    </location>
</feature>
<evidence type="ECO:0000256" key="5">
    <source>
        <dbReference type="ARBA" id="ARBA00022989"/>
    </source>
</evidence>
<dbReference type="PANTHER" id="PTHR48090:SF1">
    <property type="entry name" value="PROPHAGE BACTOPRENOL GLUCOSYL TRANSFERASE HOMOLOG"/>
    <property type="match status" value="1"/>
</dbReference>
<proteinExistence type="predicted"/>
<keyword evidence="5 8" id="KW-1133">Transmembrane helix</keyword>
<name>A0AAE3JEU6_9FIRM</name>
<evidence type="ECO:0000256" key="8">
    <source>
        <dbReference type="SAM" id="Phobius"/>
    </source>
</evidence>